<dbReference type="SUPFAM" id="SSF48613">
    <property type="entry name" value="Heme oxygenase-like"/>
    <property type="match status" value="1"/>
</dbReference>
<dbReference type="CDD" id="cd19365">
    <property type="entry name" value="TenA_C-like"/>
    <property type="match status" value="1"/>
</dbReference>
<organism evidence="2 3">
    <name type="scientific">Aquella oligotrophica</name>
    <dbReference type="NCBI Taxonomy" id="2067065"/>
    <lineage>
        <taxon>Bacteria</taxon>
        <taxon>Pseudomonadati</taxon>
        <taxon>Pseudomonadota</taxon>
        <taxon>Betaproteobacteria</taxon>
        <taxon>Neisseriales</taxon>
        <taxon>Neisseriaceae</taxon>
        <taxon>Aquella</taxon>
    </lineage>
</organism>
<dbReference type="InterPro" id="IPR004305">
    <property type="entry name" value="Thiaminase-2/PQQC"/>
</dbReference>
<dbReference type="Gene3D" id="1.20.910.10">
    <property type="entry name" value="Heme oxygenase-like"/>
    <property type="match status" value="1"/>
</dbReference>
<dbReference type="OrthoDB" id="34166at2"/>
<dbReference type="PANTHER" id="PTHR43198:SF2">
    <property type="entry name" value="SI:CH1073-67J19.1-RELATED"/>
    <property type="match status" value="1"/>
</dbReference>
<dbReference type="Pfam" id="PF03070">
    <property type="entry name" value="TENA_THI-4"/>
    <property type="match status" value="1"/>
</dbReference>
<dbReference type="PANTHER" id="PTHR43198">
    <property type="entry name" value="BIFUNCTIONAL TH2 PROTEIN"/>
    <property type="match status" value="1"/>
</dbReference>
<reference evidence="3" key="1">
    <citation type="submission" date="2017-11" db="EMBL/GenBank/DDBJ databases">
        <authorList>
            <person name="Chan K.G."/>
            <person name="Lee L.S."/>
        </authorList>
    </citation>
    <scope>NUCLEOTIDE SEQUENCE [LARGE SCALE GENOMIC DNA]</scope>
    <source>
        <strain evidence="3">DSM 100970</strain>
    </source>
</reference>
<dbReference type="GO" id="GO:0005829">
    <property type="term" value="C:cytosol"/>
    <property type="evidence" value="ECO:0007669"/>
    <property type="project" value="TreeGrafter"/>
</dbReference>
<keyword evidence="3" id="KW-1185">Reference proteome</keyword>
<gene>
    <name evidence="2" type="ORF">CUN60_11795</name>
</gene>
<evidence type="ECO:0000259" key="1">
    <source>
        <dbReference type="Pfam" id="PF03070"/>
    </source>
</evidence>
<dbReference type="RefSeq" id="WP_102952234.1">
    <property type="nucleotide sequence ID" value="NZ_CP024847.1"/>
</dbReference>
<proteinExistence type="predicted"/>
<name>A0A2I7N911_9NEIS</name>
<evidence type="ECO:0000313" key="2">
    <source>
        <dbReference type="EMBL" id="AUR52948.1"/>
    </source>
</evidence>
<dbReference type="EMBL" id="CP024847">
    <property type="protein sequence ID" value="AUR52948.1"/>
    <property type="molecule type" value="Genomic_DNA"/>
</dbReference>
<accession>A0A2I7N911</accession>
<protein>
    <submittedName>
        <fullName evidence="2">TenA family transcriptional regulator</fullName>
    </submittedName>
</protein>
<evidence type="ECO:0000313" key="3">
    <source>
        <dbReference type="Proteomes" id="UP000236655"/>
    </source>
</evidence>
<sequence>MKFSQLAWQQSEHNYAKILNHPFNQELSQGTLGKDKFMYYIEQDSIYLKEYAKSLATIASRLELNEHILEFIDFAKGAFIAEQEVVHSSFRKQFSEVRAIDKSISNACIGYTSYLNATAKGEAVEVGVAAVLPCFWVYHQVGCHIHKYSAEGNPYQLWIDNYASSEFEAGVRRAITIADELYVAASESTRIKMLDAFTNCVIWEYHFWNDSYNRNYFGVL</sequence>
<dbReference type="InterPro" id="IPR050967">
    <property type="entry name" value="Thiamine_Salvage_TenA"/>
</dbReference>
<dbReference type="Proteomes" id="UP000236655">
    <property type="component" value="Chromosome"/>
</dbReference>
<dbReference type="KEGG" id="nba:CUN60_11795"/>
<feature type="domain" description="Thiaminase-2/PQQC" evidence="1">
    <location>
        <begin position="8"/>
        <end position="213"/>
    </location>
</feature>
<dbReference type="AlphaFoldDB" id="A0A2I7N911"/>
<dbReference type="InterPro" id="IPR016084">
    <property type="entry name" value="Haem_Oase-like_multi-hlx"/>
</dbReference>